<evidence type="ECO:0000259" key="13">
    <source>
        <dbReference type="PROSITE" id="PS51194"/>
    </source>
</evidence>
<dbReference type="CDD" id="cd17982">
    <property type="entry name" value="DEXHc_DHX37"/>
    <property type="match status" value="1"/>
</dbReference>
<feature type="compositionally biased region" description="Basic and acidic residues" evidence="11">
    <location>
        <begin position="132"/>
        <end position="178"/>
    </location>
</feature>
<evidence type="ECO:0000256" key="8">
    <source>
        <dbReference type="ARBA" id="ARBA00022884"/>
    </source>
</evidence>
<evidence type="ECO:0000313" key="15">
    <source>
        <dbReference type="Proteomes" id="UP001161438"/>
    </source>
</evidence>
<feature type="region of interest" description="Disordered" evidence="11">
    <location>
        <begin position="27"/>
        <end position="50"/>
    </location>
</feature>
<dbReference type="SUPFAM" id="SSF52540">
    <property type="entry name" value="P-loop containing nucleoside triphosphate hydrolases"/>
    <property type="match status" value="1"/>
</dbReference>
<dbReference type="InterPro" id="IPR014001">
    <property type="entry name" value="Helicase_ATP-bd"/>
</dbReference>
<feature type="region of interest" description="Disordered" evidence="11">
    <location>
        <begin position="695"/>
        <end position="716"/>
    </location>
</feature>
<dbReference type="GO" id="GO:0000462">
    <property type="term" value="P:maturation of SSU-rRNA from tricistronic rRNA transcript (SSU-rRNA, 5.8S rRNA, LSU-rRNA)"/>
    <property type="evidence" value="ECO:0007669"/>
    <property type="project" value="TreeGrafter"/>
</dbReference>
<dbReference type="GO" id="GO:0003724">
    <property type="term" value="F:RNA helicase activity"/>
    <property type="evidence" value="ECO:0007669"/>
    <property type="project" value="UniProtKB-EC"/>
</dbReference>
<gene>
    <name evidence="14" type="primary">SMKI13G2510</name>
    <name evidence="14" type="ORF">SMKI_13G2510</name>
</gene>
<keyword evidence="6" id="KW-0347">Helicase</keyword>
<keyword evidence="7" id="KW-0067">ATP-binding</keyword>
<feature type="compositionally biased region" description="Acidic residues" evidence="11">
    <location>
        <begin position="179"/>
        <end position="191"/>
    </location>
</feature>
<feature type="domain" description="Helicase ATP-binding" evidence="12">
    <location>
        <begin position="400"/>
        <end position="579"/>
    </location>
</feature>
<dbReference type="GO" id="GO:0016787">
    <property type="term" value="F:hydrolase activity"/>
    <property type="evidence" value="ECO:0007669"/>
    <property type="project" value="UniProtKB-KW"/>
</dbReference>
<dbReference type="InterPro" id="IPR007502">
    <property type="entry name" value="Helicase-assoc_dom"/>
</dbReference>
<dbReference type="InterPro" id="IPR001650">
    <property type="entry name" value="Helicase_C-like"/>
</dbReference>
<dbReference type="SMART" id="SM00487">
    <property type="entry name" value="DEXDc"/>
    <property type="match status" value="1"/>
</dbReference>
<dbReference type="InterPro" id="IPR011545">
    <property type="entry name" value="DEAD/DEAH_box_helicase_dom"/>
</dbReference>
<evidence type="ECO:0000256" key="5">
    <source>
        <dbReference type="ARBA" id="ARBA00022801"/>
    </source>
</evidence>
<dbReference type="PANTHER" id="PTHR18934:SF99">
    <property type="entry name" value="ATP-DEPENDENT RNA HELICASE DHX37-RELATED"/>
    <property type="match status" value="1"/>
</dbReference>
<evidence type="ECO:0000256" key="11">
    <source>
        <dbReference type="SAM" id="MobiDB-lite"/>
    </source>
</evidence>
<proteinExistence type="inferred from homology"/>
<dbReference type="GO" id="GO:0005730">
    <property type="term" value="C:nucleolus"/>
    <property type="evidence" value="ECO:0007669"/>
    <property type="project" value="UniProtKB-SubCell"/>
</dbReference>
<dbReference type="GO" id="GO:0003723">
    <property type="term" value="F:RNA binding"/>
    <property type="evidence" value="ECO:0007669"/>
    <property type="project" value="UniProtKB-KW"/>
</dbReference>
<evidence type="ECO:0000256" key="4">
    <source>
        <dbReference type="ARBA" id="ARBA00022741"/>
    </source>
</evidence>
<dbReference type="FunFam" id="1.20.120.1080:FF:000023">
    <property type="entry name" value="ATP-dependent RNA helicase"/>
    <property type="match status" value="1"/>
</dbReference>
<dbReference type="Pfam" id="PF21010">
    <property type="entry name" value="HA2_C"/>
    <property type="match status" value="1"/>
</dbReference>
<evidence type="ECO:0000256" key="9">
    <source>
        <dbReference type="ARBA" id="ARBA00023242"/>
    </source>
</evidence>
<dbReference type="RefSeq" id="XP_056078721.1">
    <property type="nucleotide sequence ID" value="XM_056224844.1"/>
</dbReference>
<dbReference type="Pfam" id="PF00271">
    <property type="entry name" value="Helicase_C"/>
    <property type="match status" value="1"/>
</dbReference>
<organism evidence="14 15">
    <name type="scientific">Saccharomyces mikatae IFO 1815</name>
    <dbReference type="NCBI Taxonomy" id="226126"/>
    <lineage>
        <taxon>Eukaryota</taxon>
        <taxon>Fungi</taxon>
        <taxon>Dikarya</taxon>
        <taxon>Ascomycota</taxon>
        <taxon>Saccharomycotina</taxon>
        <taxon>Saccharomycetes</taxon>
        <taxon>Saccharomycetales</taxon>
        <taxon>Saccharomycetaceae</taxon>
        <taxon>Saccharomyces</taxon>
    </lineage>
</organism>
<protein>
    <recommendedName>
        <fullName evidence="3">RNA helicase</fullName>
        <ecNumber evidence="3">3.6.4.13</ecNumber>
    </recommendedName>
</protein>
<feature type="region of interest" description="Disordered" evidence="11">
    <location>
        <begin position="128"/>
        <end position="222"/>
    </location>
</feature>
<feature type="compositionally biased region" description="Acidic residues" evidence="11">
    <location>
        <begin position="702"/>
        <end position="716"/>
    </location>
</feature>
<dbReference type="PROSITE" id="PS51194">
    <property type="entry name" value="HELICASE_CTER"/>
    <property type="match status" value="1"/>
</dbReference>
<evidence type="ECO:0000256" key="2">
    <source>
        <dbReference type="ARBA" id="ARBA00008792"/>
    </source>
</evidence>
<dbReference type="InterPro" id="IPR027417">
    <property type="entry name" value="P-loop_NTPase"/>
</dbReference>
<dbReference type="FunFam" id="3.40.50.300:FF:000637">
    <property type="entry name" value="ATP-dependent RNA helicase DHX37/DHR1"/>
    <property type="match status" value="1"/>
</dbReference>
<keyword evidence="9" id="KW-0539">Nucleus</keyword>
<dbReference type="CDD" id="cd18791">
    <property type="entry name" value="SF2_C_RHA"/>
    <property type="match status" value="1"/>
</dbReference>
<keyword evidence="8" id="KW-0694">RNA-binding</keyword>
<dbReference type="GO" id="GO:1990904">
    <property type="term" value="C:ribonucleoprotein complex"/>
    <property type="evidence" value="ECO:0007669"/>
    <property type="project" value="UniProtKB-ARBA"/>
</dbReference>
<dbReference type="GeneID" id="80920475"/>
<keyword evidence="15" id="KW-1185">Reference proteome</keyword>
<comment type="similarity">
    <text evidence="2">Belongs to the DEAD box helicase family. DEAH subfamily.</text>
</comment>
<dbReference type="FunFam" id="3.40.50.300:FF:003770">
    <property type="entry name" value="ATP-dependent RNA helicase DHR1, putative"/>
    <property type="match status" value="1"/>
</dbReference>
<dbReference type="GO" id="GO:0005524">
    <property type="term" value="F:ATP binding"/>
    <property type="evidence" value="ECO:0007669"/>
    <property type="project" value="UniProtKB-KW"/>
</dbReference>
<dbReference type="Pfam" id="PF00270">
    <property type="entry name" value="DEAD"/>
    <property type="match status" value="1"/>
</dbReference>
<evidence type="ECO:0000256" key="6">
    <source>
        <dbReference type="ARBA" id="ARBA00022806"/>
    </source>
</evidence>
<feature type="domain" description="Helicase C-terminal" evidence="13">
    <location>
        <begin position="674"/>
        <end position="854"/>
    </location>
</feature>
<evidence type="ECO:0000256" key="1">
    <source>
        <dbReference type="ARBA" id="ARBA00004604"/>
    </source>
</evidence>
<dbReference type="EMBL" id="OX365769">
    <property type="protein sequence ID" value="CAI4035601.1"/>
    <property type="molecule type" value="Genomic_DNA"/>
</dbReference>
<dbReference type="Gene3D" id="1.20.120.1080">
    <property type="match status" value="1"/>
</dbReference>
<evidence type="ECO:0000313" key="14">
    <source>
        <dbReference type="EMBL" id="CAI4035601.1"/>
    </source>
</evidence>
<dbReference type="InterPro" id="IPR002464">
    <property type="entry name" value="DNA/RNA_helicase_DEAH_CS"/>
</dbReference>
<dbReference type="Gene3D" id="3.40.50.300">
    <property type="entry name" value="P-loop containing nucleotide triphosphate hydrolases"/>
    <property type="match status" value="2"/>
</dbReference>
<dbReference type="Proteomes" id="UP001161438">
    <property type="component" value="Chromosome 13"/>
</dbReference>
<comment type="subcellular location">
    <subcellularLocation>
        <location evidence="1">Nucleus</location>
        <location evidence="1">Nucleolus</location>
    </subcellularLocation>
</comment>
<comment type="catalytic activity">
    <reaction evidence="10">
        <text>ATP + H2O = ADP + phosphate + H(+)</text>
        <dbReference type="Rhea" id="RHEA:13065"/>
        <dbReference type="ChEBI" id="CHEBI:15377"/>
        <dbReference type="ChEBI" id="CHEBI:15378"/>
        <dbReference type="ChEBI" id="CHEBI:30616"/>
        <dbReference type="ChEBI" id="CHEBI:43474"/>
        <dbReference type="ChEBI" id="CHEBI:456216"/>
        <dbReference type="EC" id="3.6.4.13"/>
    </reaction>
</comment>
<dbReference type="PROSITE" id="PS51192">
    <property type="entry name" value="HELICASE_ATP_BIND_1"/>
    <property type="match status" value="1"/>
</dbReference>
<dbReference type="AlphaFoldDB" id="A0AA35ISE0"/>
<dbReference type="SMART" id="SM00847">
    <property type="entry name" value="HA2"/>
    <property type="match status" value="1"/>
</dbReference>
<feature type="compositionally biased region" description="Basic and acidic residues" evidence="11">
    <location>
        <begin position="32"/>
        <end position="46"/>
    </location>
</feature>
<sequence length="1263" mass="144748">MGTYRKRFNEKARSGHMAKLKELKRIRNKQFTRQDENNEEMKKSDSDTCESVIADSNVNADVLKPLTEEEKMMKKRKLQELFTPKESKVSRLKKKRLDKFIEHQLKREERKTIIDKLQNYKIDTSLLTSSKKLGEGRQTKKEEFKEALSLERQGRGSEKTKEVLYEEYESKVWDKDSEAESQEDDDQEDFEASFGTMVEPTDKEENKSSGFIDHRPAKFGGSGFGFGFNNVKVVNKGSKTPKMKYNWRQRVEMEEQKKHGKDEEMDFDTTSEDEDEMEHEEEENQDRSSKDLPEEAEGTNGETSLKESDQKNVGSEFKDWANQEIKKMEGRNQELVTPTLNIDYKPIVREEDLDDGLKETYIPIDENSTRKAFYVKVNRSDEIQKTRIQLPVFGEEHRIMEAIHHNDVVIICGETGSGKTTQVPQFLYEAGFGAEDSPDYPGMVGITQPRRVAAVSMAGRVANELGDHGHKVGYQIRFDSTMKGDKKVKFMTDGVLLREMMHDFKLAKYSSIIIDEAHERNINTDILIGMLSRCVRLRAKQHEENPTEHKRLKLIVMSATLRVSDFSENKSLFPIVPPVLQVDARQFPVSIHFNRRTAFNYTEEAFRKTCKIHQKLPPGAILVFLTGQQEITHMVKRLRKEFPFKKNSQYNKELDTTISKVGVSPKTTDLEAEDIDFSVQVIDQDKFKSAIEYEEHEANNDSGEEGEEEGFEEVLTEEQTANDPLYVLPLYSLLPTKDQMRVFQQPPQGSRLCIVATNVAETSLTIPGVRYVVDCGRCKERKYNESNGVQSFEVGWVSKASANQRSGRAGRTGPGHCYRLYSSAVFEHDFEQFSKPEILRMPVESIVLQMKSMAIHNIVNFPFPTPPDRIALSKAVQLLQYLGALDNKEKITEDGRRMSLFPLSPRFSKMLLVSDEKACLPYIVAIVSVLSVGDPYINEFELGINEISRKLSADEQSDEIDKKVDKSISDMDPELKKELRTKFYKSRAQFSKLDKFSDVFRLLSVVSAMDYVPSKQKEIFIKKNFLRGKLMDEIVKLRKQLMYIIKSNTSKENIAVVVRSEDLKSDIPSAIQIKLLKQMICSGFVDHVAVRADVLFPDDAKITNRTSMINIPYVPVLTTRTSNIENCFVYIHPTSILNNLGEIPPKYMLYYSLHLGGNNKTRMNALCDIASTPLANIARKGLLLTYSKPLTGQGLKTINLSPTERYCYVVPRFGSRVDNDLKIGWDLNPIAVHQRKQNGQWTVIKFITRKSFQTIGNEEEKKK</sequence>
<reference evidence="14" key="1">
    <citation type="submission" date="2022-10" db="EMBL/GenBank/DDBJ databases">
        <authorList>
            <person name="Byrne P K."/>
        </authorList>
    </citation>
    <scope>NUCLEOTIDE SEQUENCE</scope>
    <source>
        <strain evidence="14">IFO1815</strain>
    </source>
</reference>
<name>A0AA35ISE0_SACMI</name>
<feature type="compositionally biased region" description="Basic and acidic residues" evidence="11">
    <location>
        <begin position="304"/>
        <end position="316"/>
    </location>
</feature>
<dbReference type="PANTHER" id="PTHR18934">
    <property type="entry name" value="ATP-DEPENDENT RNA HELICASE"/>
    <property type="match status" value="1"/>
</dbReference>
<dbReference type="EC" id="3.6.4.13" evidence="3"/>
<keyword evidence="5" id="KW-0378">Hydrolase</keyword>
<accession>A0AA35ISE0</accession>
<keyword evidence="4" id="KW-0547">Nucleotide-binding</keyword>
<dbReference type="Pfam" id="PF07717">
    <property type="entry name" value="OB_NTP_bind"/>
    <property type="match status" value="1"/>
</dbReference>
<dbReference type="PROSITE" id="PS00690">
    <property type="entry name" value="DEAH_ATP_HELICASE"/>
    <property type="match status" value="1"/>
</dbReference>
<evidence type="ECO:0000256" key="7">
    <source>
        <dbReference type="ARBA" id="ARBA00022840"/>
    </source>
</evidence>
<dbReference type="SMART" id="SM00490">
    <property type="entry name" value="HELICc"/>
    <property type="match status" value="1"/>
</dbReference>
<dbReference type="InterPro" id="IPR011709">
    <property type="entry name" value="DEAD-box_helicase_OB_fold"/>
</dbReference>
<feature type="compositionally biased region" description="Acidic residues" evidence="11">
    <location>
        <begin position="263"/>
        <end position="284"/>
    </location>
</feature>
<evidence type="ECO:0000256" key="3">
    <source>
        <dbReference type="ARBA" id="ARBA00012552"/>
    </source>
</evidence>
<dbReference type="InterPro" id="IPR048333">
    <property type="entry name" value="HA2_WH"/>
</dbReference>
<feature type="region of interest" description="Disordered" evidence="11">
    <location>
        <begin position="254"/>
        <end position="316"/>
    </location>
</feature>
<dbReference type="Pfam" id="PF04408">
    <property type="entry name" value="WHD_HA2"/>
    <property type="match status" value="1"/>
</dbReference>
<feature type="compositionally biased region" description="Basic and acidic residues" evidence="11">
    <location>
        <begin position="200"/>
        <end position="216"/>
    </location>
</feature>
<evidence type="ECO:0000259" key="12">
    <source>
        <dbReference type="PROSITE" id="PS51192"/>
    </source>
</evidence>
<evidence type="ECO:0000256" key="10">
    <source>
        <dbReference type="ARBA" id="ARBA00047984"/>
    </source>
</evidence>